<evidence type="ECO:0000256" key="4">
    <source>
        <dbReference type="PROSITE-ProRule" id="PRU00035"/>
    </source>
</evidence>
<feature type="compositionally biased region" description="Basic and acidic residues" evidence="5">
    <location>
        <begin position="160"/>
        <end position="171"/>
    </location>
</feature>
<feature type="domain" description="Bromo" evidence="6">
    <location>
        <begin position="10"/>
        <end position="86"/>
    </location>
</feature>
<name>A0AAW1QGS1_9CHLO</name>
<dbReference type="PROSITE" id="PS50014">
    <property type="entry name" value="BROMODOMAIN_2"/>
    <property type="match status" value="1"/>
</dbReference>
<proteinExistence type="predicted"/>
<organism evidence="8 9">
    <name type="scientific">[Myrmecia] bisecta</name>
    <dbReference type="NCBI Taxonomy" id="41462"/>
    <lineage>
        <taxon>Eukaryota</taxon>
        <taxon>Viridiplantae</taxon>
        <taxon>Chlorophyta</taxon>
        <taxon>core chlorophytes</taxon>
        <taxon>Trebouxiophyceae</taxon>
        <taxon>Trebouxiales</taxon>
        <taxon>Trebouxiaceae</taxon>
        <taxon>Myrmecia</taxon>
    </lineage>
</organism>
<evidence type="ECO:0000259" key="7">
    <source>
        <dbReference type="PROSITE" id="PS51525"/>
    </source>
</evidence>
<keyword evidence="1" id="KW-0805">Transcription regulation</keyword>
<feature type="compositionally biased region" description="Acidic residues" evidence="5">
    <location>
        <begin position="522"/>
        <end position="541"/>
    </location>
</feature>
<dbReference type="Pfam" id="PF00439">
    <property type="entry name" value="Bromodomain"/>
    <property type="match status" value="1"/>
</dbReference>
<evidence type="ECO:0000259" key="6">
    <source>
        <dbReference type="PROSITE" id="PS50014"/>
    </source>
</evidence>
<dbReference type="Gene3D" id="1.20.920.10">
    <property type="entry name" value="Bromodomain-like"/>
    <property type="match status" value="1"/>
</dbReference>
<comment type="caution">
    <text evidence="8">The sequence shown here is derived from an EMBL/GenBank/DDBJ whole genome shotgun (WGS) entry which is preliminary data.</text>
</comment>
<sequence>MNGDGRGGLLRQQNAHLFAKPVDAVALKCPDYYTVIKHPMDLGTVNERLGSRKIPRIYSTIYEFRDDMRQIWTNCRLYNQVGSAVRMMGETLSDNWEKKWVQAGLEAKWEAEMEQQRAEDMELAGVQLPEAARRMRDMDRELRSLQRQAEARTGPLPPDPSRDMTLEEKRKLSQQLGSLPGERLERVMDIIAQGTFQLEGQDEGEELELDMDSLDRDTLWRLSSYASSVLKSGERVPTSNGVAGPPAAKHHEQETSSRPSAGGQQPEAHAPHDMQPGDASPAHPPADRPANSTSTSSSGSSGSESGSAGEAGSKENEGSSFPADQTKAVSMAGEGHDGQTLVSGTQPPAPAQHQIIKNMAQKKEVTLQNANAWADLTAGEGAAAGPGPGAEGEEEEEEEDGNNTQLWTQFKSREEQQRKRDEEKKVEEERIRRETEAAEEAARRAAERHKAEAEAAVAEQKRLEEERAEQERRQIEEQRQKELAQLENIQKPEDFASTDLMKHFSAPGGADQLAALGMHREEDDDDDFGGDEPADMEEGEV</sequence>
<dbReference type="PROSITE" id="PS51525">
    <property type="entry name" value="NET"/>
    <property type="match status" value="1"/>
</dbReference>
<accession>A0AAW1QGS1</accession>
<feature type="region of interest" description="Disordered" evidence="5">
    <location>
        <begin position="143"/>
        <end position="180"/>
    </location>
</feature>
<protein>
    <recommendedName>
        <fullName evidence="10">Bromodomain-containing protein</fullName>
    </recommendedName>
</protein>
<evidence type="ECO:0000313" key="9">
    <source>
        <dbReference type="Proteomes" id="UP001489004"/>
    </source>
</evidence>
<feature type="compositionally biased region" description="Low complexity" evidence="5">
    <location>
        <begin position="291"/>
        <end position="311"/>
    </location>
</feature>
<dbReference type="InterPro" id="IPR038336">
    <property type="entry name" value="NET_sf"/>
</dbReference>
<evidence type="ECO:0000256" key="3">
    <source>
        <dbReference type="ARBA" id="ARBA00023163"/>
    </source>
</evidence>
<evidence type="ECO:0000313" key="8">
    <source>
        <dbReference type="EMBL" id="KAK9820597.1"/>
    </source>
</evidence>
<reference evidence="8 9" key="1">
    <citation type="journal article" date="2024" name="Nat. Commun.">
        <title>Phylogenomics reveals the evolutionary origins of lichenization in chlorophyte algae.</title>
        <authorList>
            <person name="Puginier C."/>
            <person name="Libourel C."/>
            <person name="Otte J."/>
            <person name="Skaloud P."/>
            <person name="Haon M."/>
            <person name="Grisel S."/>
            <person name="Petersen M."/>
            <person name="Berrin J.G."/>
            <person name="Delaux P.M."/>
            <person name="Dal Grande F."/>
            <person name="Keller J."/>
        </authorList>
    </citation>
    <scope>NUCLEOTIDE SEQUENCE [LARGE SCALE GENOMIC DNA]</scope>
    <source>
        <strain evidence="8 9">SAG 2043</strain>
    </source>
</reference>
<dbReference type="Gene3D" id="1.20.1270.220">
    <property type="match status" value="1"/>
</dbReference>
<dbReference type="PRINTS" id="PR00503">
    <property type="entry name" value="BROMODOMAIN"/>
</dbReference>
<dbReference type="InterPro" id="IPR001487">
    <property type="entry name" value="Bromodomain"/>
</dbReference>
<dbReference type="SUPFAM" id="SSF47370">
    <property type="entry name" value="Bromodomain"/>
    <property type="match status" value="1"/>
</dbReference>
<feature type="region of interest" description="Disordered" evidence="5">
    <location>
        <begin position="504"/>
        <end position="541"/>
    </location>
</feature>
<feature type="compositionally biased region" description="Acidic residues" evidence="5">
    <location>
        <begin position="391"/>
        <end position="401"/>
    </location>
</feature>
<gene>
    <name evidence="8" type="ORF">WJX72_012140</name>
</gene>
<keyword evidence="9" id="KW-1185">Reference proteome</keyword>
<evidence type="ECO:0000256" key="5">
    <source>
        <dbReference type="SAM" id="MobiDB-lite"/>
    </source>
</evidence>
<dbReference type="EMBL" id="JALJOR010000003">
    <property type="protein sequence ID" value="KAK9820597.1"/>
    <property type="molecule type" value="Genomic_DNA"/>
</dbReference>
<keyword evidence="3" id="KW-0804">Transcription</keyword>
<dbReference type="Proteomes" id="UP001489004">
    <property type="component" value="Unassembled WGS sequence"/>
</dbReference>
<dbReference type="SMART" id="SM00297">
    <property type="entry name" value="BROMO"/>
    <property type="match status" value="1"/>
</dbReference>
<keyword evidence="2 4" id="KW-0103">Bromodomain</keyword>
<evidence type="ECO:0000256" key="2">
    <source>
        <dbReference type="ARBA" id="ARBA00023117"/>
    </source>
</evidence>
<dbReference type="InterPro" id="IPR027353">
    <property type="entry name" value="NET_dom"/>
</dbReference>
<dbReference type="PANTHER" id="PTHR45926">
    <property type="entry name" value="OSJNBA0053K19.4 PROTEIN"/>
    <property type="match status" value="1"/>
</dbReference>
<evidence type="ECO:0008006" key="10">
    <source>
        <dbReference type="Google" id="ProtNLM"/>
    </source>
</evidence>
<dbReference type="Pfam" id="PF17035">
    <property type="entry name" value="BET"/>
    <property type="match status" value="1"/>
</dbReference>
<feature type="compositionally biased region" description="Basic and acidic residues" evidence="5">
    <location>
        <begin position="411"/>
        <end position="482"/>
    </location>
</feature>
<dbReference type="AlphaFoldDB" id="A0AAW1QGS1"/>
<feature type="region of interest" description="Disordered" evidence="5">
    <location>
        <begin position="230"/>
        <end position="482"/>
    </location>
</feature>
<dbReference type="InterPro" id="IPR036427">
    <property type="entry name" value="Bromodomain-like_sf"/>
</dbReference>
<evidence type="ECO:0000256" key="1">
    <source>
        <dbReference type="ARBA" id="ARBA00023015"/>
    </source>
</evidence>
<feature type="domain" description="NET" evidence="7">
    <location>
        <begin position="154"/>
        <end position="237"/>
    </location>
</feature>